<evidence type="ECO:0000313" key="10">
    <source>
        <dbReference type="Proteomes" id="UP001172457"/>
    </source>
</evidence>
<dbReference type="PANTHER" id="PTHR10165">
    <property type="entry name" value="LIPID PHOSPHATE PHOSPHATASE"/>
    <property type="match status" value="1"/>
</dbReference>
<feature type="transmembrane region" description="Helical" evidence="7">
    <location>
        <begin position="83"/>
        <end position="104"/>
    </location>
</feature>
<evidence type="ECO:0000256" key="7">
    <source>
        <dbReference type="SAM" id="Phobius"/>
    </source>
</evidence>
<feature type="domain" description="Phosphatidic acid phosphatase type 2/haloperoxidase" evidence="8">
    <location>
        <begin position="159"/>
        <end position="298"/>
    </location>
</feature>
<accession>A0AA38W241</accession>
<evidence type="ECO:0000256" key="3">
    <source>
        <dbReference type="ARBA" id="ARBA00022692"/>
    </source>
</evidence>
<dbReference type="CDD" id="cd03390">
    <property type="entry name" value="PAP2_containing_1_like"/>
    <property type="match status" value="1"/>
</dbReference>
<dbReference type="InterPro" id="IPR036938">
    <property type="entry name" value="PAP2/HPO_sf"/>
</dbReference>
<dbReference type="SUPFAM" id="SSF48317">
    <property type="entry name" value="Acid phosphatase/Vanadium-dependent haloperoxidase"/>
    <property type="match status" value="1"/>
</dbReference>
<comment type="caution">
    <text evidence="9">The sequence shown here is derived from an EMBL/GenBank/DDBJ whole genome shotgun (WGS) entry which is preliminary data.</text>
</comment>
<evidence type="ECO:0000256" key="6">
    <source>
        <dbReference type="ARBA" id="ARBA00023136"/>
    </source>
</evidence>
<dbReference type="SMART" id="SM00014">
    <property type="entry name" value="acidPPc"/>
    <property type="match status" value="1"/>
</dbReference>
<dbReference type="GO" id="GO:0046839">
    <property type="term" value="P:phospholipid dephosphorylation"/>
    <property type="evidence" value="ECO:0007669"/>
    <property type="project" value="TreeGrafter"/>
</dbReference>
<dbReference type="Pfam" id="PF01569">
    <property type="entry name" value="PAP2"/>
    <property type="match status" value="1"/>
</dbReference>
<keyword evidence="3 7" id="KW-0812">Transmembrane</keyword>
<dbReference type="Proteomes" id="UP001172457">
    <property type="component" value="Chromosome 6"/>
</dbReference>
<dbReference type="EMBL" id="JARYMX010000006">
    <property type="protein sequence ID" value="KAJ9546127.1"/>
    <property type="molecule type" value="Genomic_DNA"/>
</dbReference>
<dbReference type="AlphaFoldDB" id="A0AA38W241"/>
<gene>
    <name evidence="9" type="ORF">OSB04_025834</name>
</gene>
<evidence type="ECO:0000256" key="5">
    <source>
        <dbReference type="ARBA" id="ARBA00022989"/>
    </source>
</evidence>
<dbReference type="GO" id="GO:0016020">
    <property type="term" value="C:membrane"/>
    <property type="evidence" value="ECO:0007669"/>
    <property type="project" value="UniProtKB-SubCell"/>
</dbReference>
<dbReference type="GO" id="GO:0008195">
    <property type="term" value="F:phosphatidate phosphatase activity"/>
    <property type="evidence" value="ECO:0007669"/>
    <property type="project" value="TreeGrafter"/>
</dbReference>
<dbReference type="InterPro" id="IPR000326">
    <property type="entry name" value="PAP2/HPO"/>
</dbReference>
<dbReference type="GO" id="GO:0006644">
    <property type="term" value="P:phospholipid metabolic process"/>
    <property type="evidence" value="ECO:0007669"/>
    <property type="project" value="InterPro"/>
</dbReference>
<dbReference type="FunFam" id="1.20.144.10:FF:000001">
    <property type="entry name" value="Lipid phosphate phosphatase 2"/>
    <property type="match status" value="1"/>
</dbReference>
<evidence type="ECO:0000256" key="1">
    <source>
        <dbReference type="ARBA" id="ARBA00004141"/>
    </source>
</evidence>
<feature type="transmembrane region" description="Helical" evidence="7">
    <location>
        <begin position="252"/>
        <end position="271"/>
    </location>
</feature>
<dbReference type="PANTHER" id="PTHR10165:SF91">
    <property type="entry name" value="LIPID PHOSPHATE PHOSPHATASE-LIKE PROTEIN"/>
    <property type="match status" value="1"/>
</dbReference>
<proteinExistence type="inferred from homology"/>
<sequence length="347" mass="39049">MDMARVFKGSSPTAITVVKPAEPNKIGWIYRCHIVPPILDKGVSSDGSGQVKVVIMPEIQTGNGAHTICSHGKKLARDHSNEWMVLILLASMDLFLNIIEPFHRYVGEEMMVDMKYPFKEKDTIPMYAVPSYAVVLPCVVFYMYYLHRKDVYDLHHAMLGLFYSVLLTAVITDSIKDATGRPRPNFFYRCFPDGKSAFKENGDVLCHGDPLIIKEGYKSFPSGHTSWSFAGLGFLAWYLCGKLRTFDNKGHISSLCIVVSPYLFAALVGLSRVDDYWHHWTDVFTGAIIGTTVAAFCYLQFFPFPNHENGWAPHAHFHAMECEHSGHTEMTNVRSNDLEGQGGETIH</sequence>
<feature type="transmembrane region" description="Helical" evidence="7">
    <location>
        <begin position="124"/>
        <end position="145"/>
    </location>
</feature>
<keyword evidence="5 7" id="KW-1133">Transmembrane helix</keyword>
<dbReference type="InterPro" id="IPR043216">
    <property type="entry name" value="PAP-like"/>
</dbReference>
<protein>
    <recommendedName>
        <fullName evidence="8">Phosphatidic acid phosphatase type 2/haloperoxidase domain-containing protein</fullName>
    </recommendedName>
</protein>
<keyword evidence="10" id="KW-1185">Reference proteome</keyword>
<evidence type="ECO:0000313" key="9">
    <source>
        <dbReference type="EMBL" id="KAJ9546127.1"/>
    </source>
</evidence>
<name>A0AA38W241_9ASTR</name>
<evidence type="ECO:0000259" key="8">
    <source>
        <dbReference type="SMART" id="SM00014"/>
    </source>
</evidence>
<feature type="transmembrane region" description="Helical" evidence="7">
    <location>
        <begin position="157"/>
        <end position="175"/>
    </location>
</feature>
<feature type="transmembrane region" description="Helical" evidence="7">
    <location>
        <begin position="224"/>
        <end position="240"/>
    </location>
</feature>
<reference evidence="9" key="1">
    <citation type="submission" date="2023-03" db="EMBL/GenBank/DDBJ databases">
        <title>Chromosome-scale reference genome and RAD-based genetic map of yellow starthistle (Centaurea solstitialis) reveal putative structural variation and QTLs associated with invader traits.</title>
        <authorList>
            <person name="Reatini B."/>
            <person name="Cang F.A."/>
            <person name="Jiang Q."/>
            <person name="Mckibben M.T.W."/>
            <person name="Barker M.S."/>
            <person name="Rieseberg L.H."/>
            <person name="Dlugosch K.M."/>
        </authorList>
    </citation>
    <scope>NUCLEOTIDE SEQUENCE</scope>
    <source>
        <strain evidence="9">CAN-66</strain>
        <tissue evidence="9">Leaf</tissue>
    </source>
</reference>
<evidence type="ECO:0000256" key="4">
    <source>
        <dbReference type="ARBA" id="ARBA00022801"/>
    </source>
</evidence>
<dbReference type="Gene3D" id="1.20.144.10">
    <property type="entry name" value="Phosphatidic acid phosphatase type 2/haloperoxidase"/>
    <property type="match status" value="1"/>
</dbReference>
<feature type="transmembrane region" description="Helical" evidence="7">
    <location>
        <begin position="283"/>
        <end position="301"/>
    </location>
</feature>
<organism evidence="9 10">
    <name type="scientific">Centaurea solstitialis</name>
    <name type="common">yellow star-thistle</name>
    <dbReference type="NCBI Taxonomy" id="347529"/>
    <lineage>
        <taxon>Eukaryota</taxon>
        <taxon>Viridiplantae</taxon>
        <taxon>Streptophyta</taxon>
        <taxon>Embryophyta</taxon>
        <taxon>Tracheophyta</taxon>
        <taxon>Spermatophyta</taxon>
        <taxon>Magnoliopsida</taxon>
        <taxon>eudicotyledons</taxon>
        <taxon>Gunneridae</taxon>
        <taxon>Pentapetalae</taxon>
        <taxon>asterids</taxon>
        <taxon>campanulids</taxon>
        <taxon>Asterales</taxon>
        <taxon>Asteraceae</taxon>
        <taxon>Carduoideae</taxon>
        <taxon>Cardueae</taxon>
        <taxon>Centaureinae</taxon>
        <taxon>Centaurea</taxon>
    </lineage>
</organism>
<comment type="similarity">
    <text evidence="2">Belongs to the PA-phosphatase related phosphoesterase family.</text>
</comment>
<comment type="subcellular location">
    <subcellularLocation>
        <location evidence="1">Membrane</location>
        <topology evidence="1">Multi-pass membrane protein</topology>
    </subcellularLocation>
</comment>
<keyword evidence="4" id="KW-0378">Hydrolase</keyword>
<evidence type="ECO:0000256" key="2">
    <source>
        <dbReference type="ARBA" id="ARBA00008816"/>
    </source>
</evidence>
<keyword evidence="6 7" id="KW-0472">Membrane</keyword>